<reference evidence="2 3" key="1">
    <citation type="journal article" date="2016" name="Nat. Commun.">
        <title>Thousands of microbial genomes shed light on interconnected biogeochemical processes in an aquifer system.</title>
        <authorList>
            <person name="Anantharaman K."/>
            <person name="Brown C.T."/>
            <person name="Hug L.A."/>
            <person name="Sharon I."/>
            <person name="Castelle C.J."/>
            <person name="Probst A.J."/>
            <person name="Thomas B.C."/>
            <person name="Singh A."/>
            <person name="Wilkins M.J."/>
            <person name="Karaoz U."/>
            <person name="Brodie E.L."/>
            <person name="Williams K.H."/>
            <person name="Hubbard S.S."/>
            <person name="Banfield J.F."/>
        </authorList>
    </citation>
    <scope>NUCLEOTIDE SEQUENCE [LARGE SCALE GENOMIC DNA]</scope>
</reference>
<protein>
    <recommendedName>
        <fullName evidence="4">DUF5667 domain-containing protein</fullName>
    </recommendedName>
</protein>
<evidence type="ECO:0000313" key="2">
    <source>
        <dbReference type="EMBL" id="OGZ72547.1"/>
    </source>
</evidence>
<dbReference type="Proteomes" id="UP000176774">
    <property type="component" value="Unassembled WGS sequence"/>
</dbReference>
<gene>
    <name evidence="2" type="ORF">A2908_01595</name>
</gene>
<keyword evidence="1" id="KW-1133">Transmembrane helix</keyword>
<comment type="caution">
    <text evidence="2">The sequence shown here is derived from an EMBL/GenBank/DDBJ whole genome shotgun (WGS) entry which is preliminary data.</text>
</comment>
<dbReference type="EMBL" id="MHPA01000025">
    <property type="protein sequence ID" value="OGZ72547.1"/>
    <property type="molecule type" value="Genomic_DNA"/>
</dbReference>
<organism evidence="2 3">
    <name type="scientific">Candidatus Staskawiczbacteria bacterium RIFCSPLOWO2_01_FULL_38_12b</name>
    <dbReference type="NCBI Taxonomy" id="1802214"/>
    <lineage>
        <taxon>Bacteria</taxon>
        <taxon>Candidatus Staskawicziibacteriota</taxon>
    </lineage>
</organism>
<keyword evidence="1" id="KW-0812">Transmembrane</keyword>
<sequence length="250" mass="28347">MTEQQLIAKLQQLKQIEPSQDWVVLTKSNIFKAESFEKTESVRPAYQWDISGILQLFSQKKLAYALAVFLFLYVGIGGFITYRLPNLDSNPNNNDNIKEVKVAKPSEESLLLVKSNIEDFKEKSKNLSQISKLDSKNLSLAVLEVKEAAKEITDAIRKDPQLAKSIALDINNNKTLLDIPGGEGDWEGTLDVLYKTTFEQLIKDFDSITLTESRQESLDKIKDSYDKGKYEKKYQYALEDVLLLGAAIEE</sequence>
<name>A0A1G2ID64_9BACT</name>
<evidence type="ECO:0000256" key="1">
    <source>
        <dbReference type="SAM" id="Phobius"/>
    </source>
</evidence>
<evidence type="ECO:0008006" key="4">
    <source>
        <dbReference type="Google" id="ProtNLM"/>
    </source>
</evidence>
<proteinExistence type="predicted"/>
<feature type="transmembrane region" description="Helical" evidence="1">
    <location>
        <begin position="62"/>
        <end position="82"/>
    </location>
</feature>
<accession>A0A1G2ID64</accession>
<dbReference type="STRING" id="1802214.A2908_01595"/>
<keyword evidence="1" id="KW-0472">Membrane</keyword>
<dbReference type="AlphaFoldDB" id="A0A1G2ID64"/>
<evidence type="ECO:0000313" key="3">
    <source>
        <dbReference type="Proteomes" id="UP000176774"/>
    </source>
</evidence>